<evidence type="ECO:0000313" key="4">
    <source>
        <dbReference type="Proteomes" id="UP000259273"/>
    </source>
</evidence>
<evidence type="ECO:0000259" key="2">
    <source>
        <dbReference type="Pfam" id="PF00817"/>
    </source>
</evidence>
<keyword evidence="1" id="KW-0227">DNA damage</keyword>
<organism evidence="3 4">
    <name type="scientific">Haliea salexigens</name>
    <dbReference type="NCBI Taxonomy" id="287487"/>
    <lineage>
        <taxon>Bacteria</taxon>
        <taxon>Pseudomonadati</taxon>
        <taxon>Pseudomonadota</taxon>
        <taxon>Gammaproteobacteria</taxon>
        <taxon>Cellvibrionales</taxon>
        <taxon>Halieaceae</taxon>
        <taxon>Haliea</taxon>
    </lineage>
</organism>
<proteinExistence type="predicted"/>
<dbReference type="Pfam" id="PF00817">
    <property type="entry name" value="IMS"/>
    <property type="match status" value="1"/>
</dbReference>
<name>A0A3C1KI13_9GAMM</name>
<evidence type="ECO:0000256" key="1">
    <source>
        <dbReference type="ARBA" id="ARBA00022763"/>
    </source>
</evidence>
<dbReference type="AlphaFoldDB" id="A0A3C1KI13"/>
<dbReference type="PANTHER" id="PTHR35369">
    <property type="entry name" value="BLR3025 PROTEIN-RELATED"/>
    <property type="match status" value="1"/>
</dbReference>
<sequence>MSLWLCLRFPLLPLQCQTLDETQPVAVLEQQRVVCANDCASSLGVRARMATASVRALAQDLPLQLLARNRNSEQHCLQQLCCWAYGITPRLYTWQEDCLQLEIGSCLTLHRGLNTLLSGIQRALQARGYRVEAGLAPTPKAAWLLSFHDDGSDTQQPEAWQERIGALPLALLHTFPKAVAALERAGLRRFADIFTLPEAALTRRCGKDFVHCLRQVTGREADLEPDYQPPQQFSDQYWFGYEVKTTAELLPAIEQLLQSLCGFLRQTQLQSSRIDWQLLAVD</sequence>
<evidence type="ECO:0000313" key="3">
    <source>
        <dbReference type="EMBL" id="HAN26302.1"/>
    </source>
</evidence>
<accession>A0A3C1KI13</accession>
<dbReference type="GO" id="GO:0006281">
    <property type="term" value="P:DNA repair"/>
    <property type="evidence" value="ECO:0007669"/>
    <property type="project" value="InterPro"/>
</dbReference>
<dbReference type="CDD" id="cd03468">
    <property type="entry name" value="PolY_like"/>
    <property type="match status" value="1"/>
</dbReference>
<dbReference type="InterPro" id="IPR050356">
    <property type="entry name" value="SulA_CellDiv_inhibitor"/>
</dbReference>
<dbReference type="InterPro" id="IPR001126">
    <property type="entry name" value="UmuC"/>
</dbReference>
<dbReference type="SUPFAM" id="SSF56672">
    <property type="entry name" value="DNA/RNA polymerases"/>
    <property type="match status" value="1"/>
</dbReference>
<dbReference type="PANTHER" id="PTHR35369:SF2">
    <property type="entry name" value="BLR3025 PROTEIN"/>
    <property type="match status" value="1"/>
</dbReference>
<dbReference type="InterPro" id="IPR043502">
    <property type="entry name" value="DNA/RNA_pol_sf"/>
</dbReference>
<dbReference type="STRING" id="1121937.GCA_000423125_03122"/>
<protein>
    <submittedName>
        <fullName evidence="3">Aspartate decarboxylase</fullName>
    </submittedName>
</protein>
<dbReference type="Proteomes" id="UP000259273">
    <property type="component" value="Unassembled WGS sequence"/>
</dbReference>
<feature type="domain" description="UmuC" evidence="2">
    <location>
        <begin position="18"/>
        <end position="146"/>
    </location>
</feature>
<reference evidence="3 4" key="1">
    <citation type="journal article" date="2018" name="Nat. Biotechnol.">
        <title>A standardized bacterial taxonomy based on genome phylogeny substantially revises the tree of life.</title>
        <authorList>
            <person name="Parks D.H."/>
            <person name="Chuvochina M."/>
            <person name="Waite D.W."/>
            <person name="Rinke C."/>
            <person name="Skarshewski A."/>
            <person name="Chaumeil P.A."/>
            <person name="Hugenholtz P."/>
        </authorList>
    </citation>
    <scope>NUCLEOTIDE SEQUENCE [LARGE SCALE GENOMIC DNA]</scope>
    <source>
        <strain evidence="3">UBA9158</strain>
    </source>
</reference>
<comment type="caution">
    <text evidence="3">The sequence shown here is derived from an EMBL/GenBank/DDBJ whole genome shotgun (WGS) entry which is preliminary data.</text>
</comment>
<dbReference type="EMBL" id="DMND01000018">
    <property type="protein sequence ID" value="HAN26302.1"/>
    <property type="molecule type" value="Genomic_DNA"/>
</dbReference>
<feature type="non-terminal residue" evidence="3">
    <location>
        <position position="282"/>
    </location>
</feature>
<gene>
    <name evidence="3" type="ORF">DCP75_00925</name>
</gene>